<keyword evidence="1" id="KW-0175">Coiled coil</keyword>
<evidence type="ECO:0000313" key="3">
    <source>
        <dbReference type="Proteomes" id="UP001501495"/>
    </source>
</evidence>
<feature type="coiled-coil region" evidence="1">
    <location>
        <begin position="13"/>
        <end position="40"/>
    </location>
</feature>
<sequence>MPAVYVDRSSLGLSDAESAYKAWQVNLDRIELDVMRAERNLERGLLLQTDPWDVPADYGPLPAELRERAEEILARQKAIIAKIAETLGVTLKHQAVVDAVGRTSVAGRGYPIYVDVNV</sequence>
<dbReference type="EMBL" id="BAAAZH010000012">
    <property type="protein sequence ID" value="GAA4115949.1"/>
    <property type="molecule type" value="Genomic_DNA"/>
</dbReference>
<dbReference type="Proteomes" id="UP001501495">
    <property type="component" value="Unassembled WGS sequence"/>
</dbReference>
<comment type="caution">
    <text evidence="2">The sequence shown here is derived from an EMBL/GenBank/DDBJ whole genome shotgun (WGS) entry which is preliminary data.</text>
</comment>
<accession>A0ABP7XHL1</accession>
<evidence type="ECO:0000256" key="1">
    <source>
        <dbReference type="SAM" id="Coils"/>
    </source>
</evidence>
<evidence type="ECO:0000313" key="2">
    <source>
        <dbReference type="EMBL" id="GAA4115949.1"/>
    </source>
</evidence>
<organism evidence="2 3">
    <name type="scientific">Nocardioides fonticola</name>
    <dbReference type="NCBI Taxonomy" id="450363"/>
    <lineage>
        <taxon>Bacteria</taxon>
        <taxon>Bacillati</taxon>
        <taxon>Actinomycetota</taxon>
        <taxon>Actinomycetes</taxon>
        <taxon>Propionibacteriales</taxon>
        <taxon>Nocardioidaceae</taxon>
        <taxon>Nocardioides</taxon>
    </lineage>
</organism>
<reference evidence="3" key="1">
    <citation type="journal article" date="2019" name="Int. J. Syst. Evol. Microbiol.">
        <title>The Global Catalogue of Microorganisms (GCM) 10K type strain sequencing project: providing services to taxonomists for standard genome sequencing and annotation.</title>
        <authorList>
            <consortium name="The Broad Institute Genomics Platform"/>
            <consortium name="The Broad Institute Genome Sequencing Center for Infectious Disease"/>
            <person name="Wu L."/>
            <person name="Ma J."/>
        </authorList>
    </citation>
    <scope>NUCLEOTIDE SEQUENCE [LARGE SCALE GENOMIC DNA]</scope>
    <source>
        <strain evidence="3">JCM 16703</strain>
    </source>
</reference>
<gene>
    <name evidence="2" type="ORF">GCM10022215_15300</name>
</gene>
<proteinExistence type="predicted"/>
<name>A0ABP7XHL1_9ACTN</name>
<protein>
    <submittedName>
        <fullName evidence="2">Uncharacterized protein</fullName>
    </submittedName>
</protein>
<keyword evidence="3" id="KW-1185">Reference proteome</keyword>
<dbReference type="RefSeq" id="WP_344732716.1">
    <property type="nucleotide sequence ID" value="NZ_BAAAZH010000012.1"/>
</dbReference>